<evidence type="ECO:0000313" key="3">
    <source>
        <dbReference type="Proteomes" id="UP000054559"/>
    </source>
</evidence>
<reference evidence="3" key="1">
    <citation type="journal article" date="2010" name="Genome Res.">
        <title>Population genomic sequencing of Coccidioides fungi reveals recent hybridization and transposon control.</title>
        <authorList>
            <person name="Neafsey D.E."/>
            <person name="Barker B.M."/>
            <person name="Sharpton T.J."/>
            <person name="Stajich J.E."/>
            <person name="Park D.J."/>
            <person name="Whiston E."/>
            <person name="Hung C.-Y."/>
            <person name="McMahan C."/>
            <person name="White J."/>
            <person name="Sykes S."/>
            <person name="Heiman D."/>
            <person name="Young S."/>
            <person name="Zeng Q."/>
            <person name="Abouelleil A."/>
            <person name="Aftuck L."/>
            <person name="Bessette D."/>
            <person name="Brown A."/>
            <person name="FitzGerald M."/>
            <person name="Lui A."/>
            <person name="Macdonald J.P."/>
            <person name="Priest M."/>
            <person name="Orbach M.J."/>
            <person name="Galgiani J.N."/>
            <person name="Kirkland T.N."/>
            <person name="Cole G.T."/>
            <person name="Birren B.W."/>
            <person name="Henn M.R."/>
            <person name="Taylor J.W."/>
            <person name="Rounsley S.D."/>
        </authorList>
    </citation>
    <scope>NUCLEOTIDE SEQUENCE [LARGE SCALE GENOMIC DNA]</scope>
    <source>
        <strain evidence="3">RMSCC 3703</strain>
    </source>
</reference>
<dbReference type="EMBL" id="DS268168">
    <property type="protein sequence ID" value="KMU78951.1"/>
    <property type="molecule type" value="Genomic_DNA"/>
</dbReference>
<evidence type="ECO:0000256" key="1">
    <source>
        <dbReference type="SAM" id="MobiDB-lite"/>
    </source>
</evidence>
<accession>A0A0J8R2H3</accession>
<proteinExistence type="predicted"/>
<sequence>MQPLTSLLKWTARSQTVCGDHEQSDRREYTGDGKSKHYRQHRGGMSGVSLSTFGFNSSRTNNADFGTHGLKQPLAFRLASCDSRKRFSLFVDVLCPVNATVLTSASHPYHSRSLGSCQKFDIHCWSPESTLEGSWGPATGKISKTEQGAWKGRRQLPRYDHHHFLKLGPRIDSIIPTGSTQSTFAPLESHESMIRIHKVISQEVPRLAYLPALVRGLNVHMLWSEPKSVLDLLPVNGVSTGIRWKVLLYLLATFDVPIYSFLAPGAVVGVKDIWIDPILIPTQYCHLSGRCGPNRVKPYRPLTLPAPSTSLHLDSGEVAAMFSSDGSPLTAKVMAQALLLLKAFSLCDRAICSEVNMADPIAKAP</sequence>
<evidence type="ECO:0000313" key="2">
    <source>
        <dbReference type="EMBL" id="KMU78951.1"/>
    </source>
</evidence>
<feature type="compositionally biased region" description="Basic and acidic residues" evidence="1">
    <location>
        <begin position="19"/>
        <end position="35"/>
    </location>
</feature>
<protein>
    <submittedName>
        <fullName evidence="2">Uncharacterized protein</fullName>
    </submittedName>
</protein>
<name>A0A0J8R2H3_COCIT</name>
<gene>
    <name evidence="2" type="ORF">CISG_07594</name>
</gene>
<dbReference type="AlphaFoldDB" id="A0A0J8R2H3"/>
<feature type="region of interest" description="Disordered" evidence="1">
    <location>
        <begin position="19"/>
        <end position="41"/>
    </location>
</feature>
<organism evidence="2 3">
    <name type="scientific">Coccidioides immitis RMSCC 3703</name>
    <dbReference type="NCBI Taxonomy" id="454286"/>
    <lineage>
        <taxon>Eukaryota</taxon>
        <taxon>Fungi</taxon>
        <taxon>Dikarya</taxon>
        <taxon>Ascomycota</taxon>
        <taxon>Pezizomycotina</taxon>
        <taxon>Eurotiomycetes</taxon>
        <taxon>Eurotiomycetidae</taxon>
        <taxon>Onygenales</taxon>
        <taxon>Onygenaceae</taxon>
        <taxon>Coccidioides</taxon>
    </lineage>
</organism>
<dbReference type="Proteomes" id="UP000054559">
    <property type="component" value="Unassembled WGS sequence"/>
</dbReference>